<evidence type="ECO:0000313" key="2">
    <source>
        <dbReference type="Proteomes" id="UP000187185"/>
    </source>
</evidence>
<evidence type="ECO:0000313" key="1">
    <source>
        <dbReference type="EMBL" id="APZ33939.1"/>
    </source>
</evidence>
<dbReference type="NCBIfam" id="NF033179">
    <property type="entry name" value="TnsA_like_Actin"/>
    <property type="match status" value="1"/>
</dbReference>
<evidence type="ECO:0008006" key="3">
    <source>
        <dbReference type="Google" id="ProtNLM"/>
    </source>
</evidence>
<dbReference type="KEGG" id="maur:BOH66_06455"/>
<dbReference type="STRING" id="36805.BOH66_06455"/>
<sequence>MTKKTGIKKTPGAGVDRVEWMDAERRVHVAKASDPTALEHVTPGAPTRLPMKWDKQRASQGHYWCSGTQTMVWHESMSEFTAMMLLDHLFDIIDVCAQPMLLTFANGRHHTPDYFITTAQGERILVDVHDADLTTEADALKFELTRLLCERVGWRYELFDTFTDATRWSLEMMARYQHPRYAPNAATEARILKLVSKHETFGALREALVTDKPGEHLPAVFHLMWQRAIRFELDKSFSDRTRLYAA</sequence>
<gene>
    <name evidence="1" type="ORF">BOH66_06455</name>
</gene>
<reference evidence="1 2" key="1">
    <citation type="submission" date="2016-12" db="EMBL/GenBank/DDBJ databases">
        <title>Complete genome sequence of Microbacterium aurum KACC 15219.</title>
        <authorList>
            <person name="Jung Y."/>
            <person name="Shin J.-H."/>
            <person name="Lee Y.-J."/>
            <person name="Yi H."/>
            <person name="Bahn Y.-S."/>
            <person name="Kim J.F."/>
            <person name="Lee D.-W."/>
        </authorList>
    </citation>
    <scope>NUCLEOTIDE SEQUENCE [LARGE SCALE GENOMIC DNA]</scope>
    <source>
        <strain evidence="1 2">KACC 15219</strain>
    </source>
</reference>
<accession>A0A1P8U764</accession>
<keyword evidence="2" id="KW-1185">Reference proteome</keyword>
<dbReference type="RefSeq" id="WP_076690255.1">
    <property type="nucleotide sequence ID" value="NZ_CP018762.1"/>
</dbReference>
<proteinExistence type="predicted"/>
<dbReference type="InterPro" id="IPR048000">
    <property type="entry name" value="TnsA-like"/>
</dbReference>
<organism evidence="1 2">
    <name type="scientific">Microbacterium aurum</name>
    <dbReference type="NCBI Taxonomy" id="36805"/>
    <lineage>
        <taxon>Bacteria</taxon>
        <taxon>Bacillati</taxon>
        <taxon>Actinomycetota</taxon>
        <taxon>Actinomycetes</taxon>
        <taxon>Micrococcales</taxon>
        <taxon>Microbacteriaceae</taxon>
        <taxon>Microbacterium</taxon>
    </lineage>
</organism>
<dbReference type="AlphaFoldDB" id="A0A1P8U764"/>
<dbReference type="EMBL" id="CP018762">
    <property type="protein sequence ID" value="APZ33939.1"/>
    <property type="molecule type" value="Genomic_DNA"/>
</dbReference>
<name>A0A1P8U764_9MICO</name>
<protein>
    <recommendedName>
        <fullName evidence="3">TnsA-like heteromeric transposase endonuclease subunit</fullName>
    </recommendedName>
</protein>
<dbReference type="Proteomes" id="UP000187185">
    <property type="component" value="Chromosome"/>
</dbReference>
<dbReference type="OrthoDB" id="3403133at2"/>